<evidence type="ECO:0000256" key="1">
    <source>
        <dbReference type="ARBA" id="ARBA00022448"/>
    </source>
</evidence>
<organism evidence="5 6">
    <name type="scientific">Camelimonas abortus</name>
    <dbReference type="NCBI Taxonomy" id="1017184"/>
    <lineage>
        <taxon>Bacteria</taxon>
        <taxon>Pseudomonadati</taxon>
        <taxon>Pseudomonadota</taxon>
        <taxon>Alphaproteobacteria</taxon>
        <taxon>Hyphomicrobiales</taxon>
        <taxon>Chelatococcaceae</taxon>
        <taxon>Camelimonas</taxon>
    </lineage>
</organism>
<dbReference type="PANTHER" id="PTHR45772:SF7">
    <property type="entry name" value="AMINO ACID ABC TRANSPORTER ATP-BINDING PROTEIN"/>
    <property type="match status" value="1"/>
</dbReference>
<dbReference type="PANTHER" id="PTHR45772">
    <property type="entry name" value="CONSERVED COMPONENT OF ABC TRANSPORTER FOR NATURAL AMINO ACIDS-RELATED"/>
    <property type="match status" value="1"/>
</dbReference>
<dbReference type="InterPro" id="IPR003593">
    <property type="entry name" value="AAA+_ATPase"/>
</dbReference>
<feature type="domain" description="ABC transporter" evidence="4">
    <location>
        <begin position="7"/>
        <end position="248"/>
    </location>
</feature>
<dbReference type="InterPro" id="IPR003439">
    <property type="entry name" value="ABC_transporter-like_ATP-bd"/>
</dbReference>
<accession>A0ABV7LC13</accession>
<keyword evidence="2" id="KW-0547">Nucleotide-binding</keyword>
<gene>
    <name evidence="5" type="ORF">ACFOEX_01795</name>
</gene>
<dbReference type="CDD" id="cd03219">
    <property type="entry name" value="ABC_Mj1267_LivG_branched"/>
    <property type="match status" value="1"/>
</dbReference>
<dbReference type="PROSITE" id="PS50893">
    <property type="entry name" value="ABC_TRANSPORTER_2"/>
    <property type="match status" value="1"/>
</dbReference>
<dbReference type="Pfam" id="PF00005">
    <property type="entry name" value="ABC_tran"/>
    <property type="match status" value="1"/>
</dbReference>
<dbReference type="Proteomes" id="UP001595536">
    <property type="component" value="Unassembled WGS sequence"/>
</dbReference>
<evidence type="ECO:0000313" key="5">
    <source>
        <dbReference type="EMBL" id="MFC3265092.1"/>
    </source>
</evidence>
<dbReference type="InterPro" id="IPR027417">
    <property type="entry name" value="P-loop_NTPase"/>
</dbReference>
<reference evidence="6" key="1">
    <citation type="journal article" date="2019" name="Int. J. Syst. Evol. Microbiol.">
        <title>The Global Catalogue of Microorganisms (GCM) 10K type strain sequencing project: providing services to taxonomists for standard genome sequencing and annotation.</title>
        <authorList>
            <consortium name="The Broad Institute Genomics Platform"/>
            <consortium name="The Broad Institute Genome Sequencing Center for Infectious Disease"/>
            <person name="Wu L."/>
            <person name="Ma J."/>
        </authorList>
    </citation>
    <scope>NUCLEOTIDE SEQUENCE [LARGE SCALE GENOMIC DNA]</scope>
    <source>
        <strain evidence="6">CCM 7941</strain>
    </source>
</reference>
<dbReference type="InterPro" id="IPR032823">
    <property type="entry name" value="BCA_ABC_TP_C"/>
</dbReference>
<evidence type="ECO:0000259" key="4">
    <source>
        <dbReference type="PROSITE" id="PS50893"/>
    </source>
</evidence>
<dbReference type="SUPFAM" id="SSF52540">
    <property type="entry name" value="P-loop containing nucleoside triphosphate hydrolases"/>
    <property type="match status" value="1"/>
</dbReference>
<name>A0ABV7LC13_9HYPH</name>
<dbReference type="Pfam" id="PF12399">
    <property type="entry name" value="BCA_ABC_TP_C"/>
    <property type="match status" value="1"/>
</dbReference>
<dbReference type="GO" id="GO:0005524">
    <property type="term" value="F:ATP binding"/>
    <property type="evidence" value="ECO:0007669"/>
    <property type="project" value="UniProtKB-KW"/>
</dbReference>
<comment type="caution">
    <text evidence="5">The sequence shown here is derived from an EMBL/GenBank/DDBJ whole genome shotgun (WGS) entry which is preliminary data.</text>
</comment>
<keyword evidence="6" id="KW-1185">Reference proteome</keyword>
<evidence type="ECO:0000313" key="6">
    <source>
        <dbReference type="Proteomes" id="UP001595536"/>
    </source>
</evidence>
<dbReference type="InterPro" id="IPR051120">
    <property type="entry name" value="ABC_AA/LPS_Transport"/>
</dbReference>
<protein>
    <submittedName>
        <fullName evidence="5">ABC transporter ATP-binding protein</fullName>
    </submittedName>
</protein>
<keyword evidence="1" id="KW-0813">Transport</keyword>
<proteinExistence type="predicted"/>
<dbReference type="Gene3D" id="3.40.50.300">
    <property type="entry name" value="P-loop containing nucleotide triphosphate hydrolases"/>
    <property type="match status" value="1"/>
</dbReference>
<keyword evidence="3 5" id="KW-0067">ATP-binding</keyword>
<dbReference type="SMART" id="SM00382">
    <property type="entry name" value="AAA"/>
    <property type="match status" value="1"/>
</dbReference>
<sequence>MTGAALLQAQGLCKGWGGVRAVDDVSFTVRAGEIVALIGPNGAGKSTCFNLINGQLKPDSGRVLLAGRDMTGASPADMFRAGVGRTFQVAAVFRSMTVRENVQTALASARRRSLLPWGAGRDFARAGAERLLALAGMAGHADRPAAELAYGDVKRLELAIALAGTPRLLLMDEPAAGMSLADRAALMQTVSRLVREQGIGVLFTEHDMEAVFAHADRILVLDRGRLIASGAPDAVRASPAVRAAYLGDGALFAPGGTQGDAHVRPDAG</sequence>
<dbReference type="RefSeq" id="WP_376831292.1">
    <property type="nucleotide sequence ID" value="NZ_JBHLWR010000006.1"/>
</dbReference>
<evidence type="ECO:0000256" key="3">
    <source>
        <dbReference type="ARBA" id="ARBA00022840"/>
    </source>
</evidence>
<dbReference type="EMBL" id="JBHRUV010000011">
    <property type="protein sequence ID" value="MFC3265092.1"/>
    <property type="molecule type" value="Genomic_DNA"/>
</dbReference>
<evidence type="ECO:0000256" key="2">
    <source>
        <dbReference type="ARBA" id="ARBA00022741"/>
    </source>
</evidence>